<evidence type="ECO:0000256" key="1">
    <source>
        <dbReference type="SAM" id="Phobius"/>
    </source>
</evidence>
<organism evidence="2">
    <name type="scientific">Darwinula stevensoni</name>
    <dbReference type="NCBI Taxonomy" id="69355"/>
    <lineage>
        <taxon>Eukaryota</taxon>
        <taxon>Metazoa</taxon>
        <taxon>Ecdysozoa</taxon>
        <taxon>Arthropoda</taxon>
        <taxon>Crustacea</taxon>
        <taxon>Oligostraca</taxon>
        <taxon>Ostracoda</taxon>
        <taxon>Podocopa</taxon>
        <taxon>Podocopida</taxon>
        <taxon>Darwinulocopina</taxon>
        <taxon>Darwinuloidea</taxon>
        <taxon>Darwinulidae</taxon>
        <taxon>Darwinula</taxon>
    </lineage>
</organism>
<dbReference type="Proteomes" id="UP000677054">
    <property type="component" value="Unassembled WGS sequence"/>
</dbReference>
<dbReference type="EMBL" id="LR901187">
    <property type="protein sequence ID" value="CAD7248004.1"/>
    <property type="molecule type" value="Genomic_DNA"/>
</dbReference>
<feature type="transmembrane region" description="Helical" evidence="1">
    <location>
        <begin position="210"/>
        <end position="230"/>
    </location>
</feature>
<evidence type="ECO:0000313" key="3">
    <source>
        <dbReference type="Proteomes" id="UP000677054"/>
    </source>
</evidence>
<dbReference type="Gene3D" id="3.80.10.10">
    <property type="entry name" value="Ribonuclease Inhibitor"/>
    <property type="match status" value="1"/>
</dbReference>
<name>A0A7R8XL32_9CRUS</name>
<keyword evidence="3" id="KW-1185">Reference proteome</keyword>
<dbReference type="AlphaFoldDB" id="A0A7R8XL32"/>
<keyword evidence="1" id="KW-0472">Membrane</keyword>
<keyword evidence="1" id="KW-1133">Transmembrane helix</keyword>
<keyword evidence="1" id="KW-0812">Transmembrane</keyword>
<gene>
    <name evidence="2" type="ORF">DSTB1V02_LOCUS7827</name>
</gene>
<evidence type="ECO:0000313" key="2">
    <source>
        <dbReference type="EMBL" id="CAD7248004.1"/>
    </source>
</evidence>
<dbReference type="SUPFAM" id="SSF52058">
    <property type="entry name" value="L domain-like"/>
    <property type="match status" value="1"/>
</dbReference>
<dbReference type="EMBL" id="CAJPEV010001670">
    <property type="protein sequence ID" value="CAG0893788.1"/>
    <property type="molecule type" value="Genomic_DNA"/>
</dbReference>
<sequence length="233" mass="26191">MKTGALEILPGLQDLRLSRWYPGLQLPASLEAITLDIRDSDLISHIPISFPFKTNRIRVHGNQHSITIPSSLLQGISSREVTLEIRGGGVNRVERDVLESLTWVHGLRVEIQGTNLTSFPDPRSSSSSHHPHRLLHLRIPDNKWICDCGIGWVEGWLTESEQPCESMKKEVLPIRCPEVMESLREVKCRSPVRESLMSALNRRLDCHSSASLPLIPFATLLAPAVLYWIWAGS</sequence>
<proteinExistence type="predicted"/>
<reference evidence="2" key="1">
    <citation type="submission" date="2020-11" db="EMBL/GenBank/DDBJ databases">
        <authorList>
            <person name="Tran Van P."/>
        </authorList>
    </citation>
    <scope>NUCLEOTIDE SEQUENCE</scope>
</reference>
<accession>A0A7R8XL32</accession>
<protein>
    <submittedName>
        <fullName evidence="2">Uncharacterized protein</fullName>
    </submittedName>
</protein>
<dbReference type="InterPro" id="IPR032675">
    <property type="entry name" value="LRR_dom_sf"/>
</dbReference>